<keyword evidence="2" id="KW-0675">Receptor</keyword>
<feature type="signal peptide" evidence="1">
    <location>
        <begin position="1"/>
        <end position="26"/>
    </location>
</feature>
<gene>
    <name evidence="2" type="ORF">ACFS5N_08535</name>
</gene>
<keyword evidence="1" id="KW-0732">Signal</keyword>
<dbReference type="InterPro" id="IPR008969">
    <property type="entry name" value="CarboxyPept-like_regulatory"/>
</dbReference>
<organism evidence="2 3">
    <name type="scientific">Mucilaginibacter ximonensis</name>
    <dbReference type="NCBI Taxonomy" id="538021"/>
    <lineage>
        <taxon>Bacteria</taxon>
        <taxon>Pseudomonadati</taxon>
        <taxon>Bacteroidota</taxon>
        <taxon>Sphingobacteriia</taxon>
        <taxon>Sphingobacteriales</taxon>
        <taxon>Sphingobacteriaceae</taxon>
        <taxon>Mucilaginibacter</taxon>
    </lineage>
</organism>
<evidence type="ECO:0000256" key="1">
    <source>
        <dbReference type="SAM" id="SignalP"/>
    </source>
</evidence>
<proteinExistence type="predicted"/>
<dbReference type="Gene3D" id="2.60.40.1930">
    <property type="match status" value="1"/>
</dbReference>
<keyword evidence="3" id="KW-1185">Reference proteome</keyword>
<dbReference type="EMBL" id="JBHUPD010000002">
    <property type="protein sequence ID" value="MFD2872510.1"/>
    <property type="molecule type" value="Genomic_DNA"/>
</dbReference>
<protein>
    <submittedName>
        <fullName evidence="2">TonB-dependent receptor</fullName>
    </submittedName>
</protein>
<accession>A0ABW5YC15</accession>
<evidence type="ECO:0000313" key="2">
    <source>
        <dbReference type="EMBL" id="MFD2872510.1"/>
    </source>
</evidence>
<sequence length="913" mass="100962">MRSKKFFIKLSLLCSIALLFSFIPKSDDPIDKLVAALQKWADTNPQEKVYLHMDKPYYAVGDTIWFKGYLTIGSRHQLSALSHAVYVDLITENDSLVRTLKLPVTTGMFIGDFILGDDLQPGSYRVRAYTQWMRNTGPEYFFDKTFTVGDVNDGIITKANYQYKMVDNKVTLTALLTYTDADGRAFADKKVKYQVVIDKVVVDTKIGQTDALGNLSIEINNAKKNPLSGAYIRTILDDKHNHAVTRDFPIKAILSQSDVQFFPESGSMITGLPSRVAFKAIGVDGLGIDVKGRVLDEANNQVAEFESLHAGMGSFLMKPESGKHYTAEITFPDATTKKVPLPEATNDGFILGITQPNKDSLLVRIYASPTQLSATPTLNFVGQTNGEVIVASPIKISKAITSVWLEKKLFPSGIAQFTIFTAAGEPLNERVAFIKTNDMMKLNLKSAKNSYSSKEPISFTLNAQDSKGKAALGGNFSVSVIDETNVPFDQNAETTIFSNILLSSDLKGYIEKPNYYFANEGEDVDKALDNLMLTQGYSRFSWKEVLAGNGSKPIFAAEKLGTVVSGTVTTLGKKPAANAHVTMVSLRGKMFLDTTTDANGRFAFRPVLVKDSIKFAIQARLANRSENTIITLDTLSKMRVTKNKNLADVSTNINATLKAYLESAKKQDDAYEKSGDLNKVRRLKEVRIAAYRSKQDANIKPQGMYKIDEASADQVITFPEDDAANCVNLAMCLQARLQGVSIEQGKTGSVLYDMVAHQNLGMIIDGRMAFNDDEISTILDGSIMPEDVAKIEVVRHNMAVKNMLGKNEAGYVLILTKLGTSRRQYNPSIVNITPKGYNKVQDFYSPKYKPGINDKMPDMRTTVYWNPYLKTDEQGQTSFNFYSADGPGTYKVIIEGIDAAGELGRQVYRYTVK</sequence>
<evidence type="ECO:0000313" key="3">
    <source>
        <dbReference type="Proteomes" id="UP001597557"/>
    </source>
</evidence>
<dbReference type="SUPFAM" id="SSF49464">
    <property type="entry name" value="Carboxypeptidase regulatory domain-like"/>
    <property type="match status" value="1"/>
</dbReference>
<feature type="chain" id="PRO_5046676668" evidence="1">
    <location>
        <begin position="27"/>
        <end position="913"/>
    </location>
</feature>
<dbReference type="RefSeq" id="WP_377184264.1">
    <property type="nucleotide sequence ID" value="NZ_JBHUPD010000002.1"/>
</dbReference>
<dbReference type="Proteomes" id="UP001597557">
    <property type="component" value="Unassembled WGS sequence"/>
</dbReference>
<reference evidence="3" key="1">
    <citation type="journal article" date="2019" name="Int. J. Syst. Evol. Microbiol.">
        <title>The Global Catalogue of Microorganisms (GCM) 10K type strain sequencing project: providing services to taxonomists for standard genome sequencing and annotation.</title>
        <authorList>
            <consortium name="The Broad Institute Genomics Platform"/>
            <consortium name="The Broad Institute Genome Sequencing Center for Infectious Disease"/>
            <person name="Wu L."/>
            <person name="Ma J."/>
        </authorList>
    </citation>
    <scope>NUCLEOTIDE SEQUENCE [LARGE SCALE GENOMIC DNA]</scope>
    <source>
        <strain evidence="3">KCTC 22437</strain>
    </source>
</reference>
<comment type="caution">
    <text evidence="2">The sequence shown here is derived from an EMBL/GenBank/DDBJ whole genome shotgun (WGS) entry which is preliminary data.</text>
</comment>
<name>A0ABW5YC15_9SPHI</name>